<dbReference type="InterPro" id="IPR050415">
    <property type="entry name" value="MRET"/>
</dbReference>
<evidence type="ECO:0000259" key="14">
    <source>
        <dbReference type="PROSITE" id="PS51384"/>
    </source>
</evidence>
<dbReference type="InterPro" id="IPR017938">
    <property type="entry name" value="Riboflavin_synthase-like_b-brl"/>
</dbReference>
<evidence type="ECO:0000256" key="11">
    <source>
        <dbReference type="ARBA" id="ARBA00023014"/>
    </source>
</evidence>
<protein>
    <submittedName>
        <fullName evidence="15">Dihydroorotate dehydrogenase B (NAD(+)), electron transfer subunit</fullName>
    </submittedName>
</protein>
<dbReference type="SUPFAM" id="SSF63380">
    <property type="entry name" value="Riboflavin synthase domain-like"/>
    <property type="match status" value="1"/>
</dbReference>
<keyword evidence="5" id="KW-0001">2Fe-2S</keyword>
<dbReference type="RefSeq" id="WP_183279506.1">
    <property type="nucleotide sequence ID" value="NZ_BLZR01000001.1"/>
</dbReference>
<feature type="transmembrane region" description="Helical" evidence="13">
    <location>
        <begin position="112"/>
        <end position="132"/>
    </location>
</feature>
<feature type="transmembrane region" description="Helical" evidence="13">
    <location>
        <begin position="144"/>
        <end position="161"/>
    </location>
</feature>
<keyword evidence="16" id="KW-1185">Reference proteome</keyword>
<dbReference type="InterPro" id="IPR013130">
    <property type="entry name" value="Fe3_Rdtase_TM_dom"/>
</dbReference>
<feature type="domain" description="FAD-binding FR-type" evidence="14">
    <location>
        <begin position="199"/>
        <end position="299"/>
    </location>
</feature>
<evidence type="ECO:0000256" key="4">
    <source>
        <dbReference type="ARBA" id="ARBA00022692"/>
    </source>
</evidence>
<keyword evidence="7" id="KW-0274">FAD</keyword>
<dbReference type="GO" id="GO:0016491">
    <property type="term" value="F:oxidoreductase activity"/>
    <property type="evidence" value="ECO:0007669"/>
    <property type="project" value="UniProtKB-KW"/>
</dbReference>
<keyword evidence="4 13" id="KW-0812">Transmembrane</keyword>
<keyword evidence="6" id="KW-0479">Metal-binding</keyword>
<dbReference type="InterPro" id="IPR017927">
    <property type="entry name" value="FAD-bd_FR_type"/>
</dbReference>
<reference evidence="15 16" key="1">
    <citation type="submission" date="2020-07" db="EMBL/GenBank/DDBJ databases">
        <title>A new beta-1,3-glucan-decomposing anaerobic bacterium isolated from anoxic soil subjected to biological soil disinfestation.</title>
        <authorList>
            <person name="Ueki A."/>
            <person name="Tonouchi A."/>
        </authorList>
    </citation>
    <scope>NUCLEOTIDE SEQUENCE [LARGE SCALE GENOMIC DNA]</scope>
    <source>
        <strain evidence="15 16">TW1</strain>
    </source>
</reference>
<comment type="cofactor">
    <cofactor evidence="1">
        <name>FAD</name>
        <dbReference type="ChEBI" id="CHEBI:57692"/>
    </cofactor>
</comment>
<evidence type="ECO:0000256" key="8">
    <source>
        <dbReference type="ARBA" id="ARBA00022989"/>
    </source>
</evidence>
<evidence type="ECO:0000256" key="1">
    <source>
        <dbReference type="ARBA" id="ARBA00001974"/>
    </source>
</evidence>
<keyword evidence="12 13" id="KW-0472">Membrane</keyword>
<evidence type="ECO:0000313" key="15">
    <source>
        <dbReference type="EMBL" id="GFP78193.1"/>
    </source>
</evidence>
<keyword evidence="11" id="KW-0411">Iron-sulfur</keyword>
<evidence type="ECO:0000256" key="2">
    <source>
        <dbReference type="ARBA" id="ARBA00004141"/>
    </source>
</evidence>
<keyword evidence="9" id="KW-0560">Oxidoreductase</keyword>
<dbReference type="InterPro" id="IPR013112">
    <property type="entry name" value="FAD-bd_8"/>
</dbReference>
<evidence type="ECO:0000256" key="9">
    <source>
        <dbReference type="ARBA" id="ARBA00023002"/>
    </source>
</evidence>
<dbReference type="PRINTS" id="PR00410">
    <property type="entry name" value="PHEHYDRXLASE"/>
</dbReference>
<dbReference type="InterPro" id="IPR039261">
    <property type="entry name" value="FNR_nucleotide-bd"/>
</dbReference>
<organism evidence="15 16">
    <name type="scientific">Clostridium fungisolvens</name>
    <dbReference type="NCBI Taxonomy" id="1604897"/>
    <lineage>
        <taxon>Bacteria</taxon>
        <taxon>Bacillati</taxon>
        <taxon>Bacillota</taxon>
        <taxon>Clostridia</taxon>
        <taxon>Eubacteriales</taxon>
        <taxon>Clostridiaceae</taxon>
        <taxon>Clostridium</taxon>
    </lineage>
</organism>
<dbReference type="Pfam" id="PF01794">
    <property type="entry name" value="Ferric_reduct"/>
    <property type="match status" value="1"/>
</dbReference>
<evidence type="ECO:0000256" key="7">
    <source>
        <dbReference type="ARBA" id="ARBA00022827"/>
    </source>
</evidence>
<dbReference type="Pfam" id="PF00175">
    <property type="entry name" value="NAD_binding_1"/>
    <property type="match status" value="1"/>
</dbReference>
<dbReference type="Proteomes" id="UP000580568">
    <property type="component" value="Unassembled WGS sequence"/>
</dbReference>
<evidence type="ECO:0000256" key="12">
    <source>
        <dbReference type="ARBA" id="ARBA00023136"/>
    </source>
</evidence>
<dbReference type="GO" id="GO:0046872">
    <property type="term" value="F:metal ion binding"/>
    <property type="evidence" value="ECO:0007669"/>
    <property type="project" value="UniProtKB-KW"/>
</dbReference>
<dbReference type="GO" id="GO:0050660">
    <property type="term" value="F:flavin adenine dinucleotide binding"/>
    <property type="evidence" value="ECO:0007669"/>
    <property type="project" value="TreeGrafter"/>
</dbReference>
<evidence type="ECO:0000256" key="6">
    <source>
        <dbReference type="ARBA" id="ARBA00022723"/>
    </source>
</evidence>
<feature type="transmembrane region" description="Helical" evidence="13">
    <location>
        <begin position="7"/>
        <end position="24"/>
    </location>
</feature>
<feature type="transmembrane region" description="Helical" evidence="13">
    <location>
        <begin position="36"/>
        <end position="54"/>
    </location>
</feature>
<dbReference type="PROSITE" id="PS51384">
    <property type="entry name" value="FAD_FR"/>
    <property type="match status" value="1"/>
</dbReference>
<dbReference type="GO" id="GO:0016020">
    <property type="term" value="C:membrane"/>
    <property type="evidence" value="ECO:0007669"/>
    <property type="project" value="UniProtKB-SubCell"/>
</dbReference>
<name>A0A6V8STF2_9CLOT</name>
<evidence type="ECO:0000256" key="10">
    <source>
        <dbReference type="ARBA" id="ARBA00023004"/>
    </source>
</evidence>
<keyword evidence="3" id="KW-0285">Flavoprotein</keyword>
<evidence type="ECO:0000256" key="13">
    <source>
        <dbReference type="SAM" id="Phobius"/>
    </source>
</evidence>
<dbReference type="CDD" id="cd06198">
    <property type="entry name" value="FNR_like_3"/>
    <property type="match status" value="1"/>
</dbReference>
<dbReference type="PANTHER" id="PTHR47354:SF8">
    <property type="entry name" value="1,2-PHENYLACETYL-COA EPOXIDASE, SUBUNIT E"/>
    <property type="match status" value="1"/>
</dbReference>
<keyword evidence="10" id="KW-0408">Iron</keyword>
<dbReference type="AlphaFoldDB" id="A0A6V8STF2"/>
<keyword evidence="8 13" id="KW-1133">Transmembrane helix</keyword>
<dbReference type="Gene3D" id="3.40.50.80">
    <property type="entry name" value="Nucleotide-binding domain of ferredoxin-NADP reductase (FNR) module"/>
    <property type="match status" value="1"/>
</dbReference>
<dbReference type="Pfam" id="PF08022">
    <property type="entry name" value="FAD_binding_8"/>
    <property type="match status" value="1"/>
</dbReference>
<dbReference type="InterPro" id="IPR001433">
    <property type="entry name" value="OxRdtase_FAD/NAD-bd"/>
</dbReference>
<dbReference type="EMBL" id="BLZR01000001">
    <property type="protein sequence ID" value="GFP78193.1"/>
    <property type="molecule type" value="Genomic_DNA"/>
</dbReference>
<dbReference type="GO" id="GO:0051537">
    <property type="term" value="F:2 iron, 2 sulfur cluster binding"/>
    <property type="evidence" value="ECO:0007669"/>
    <property type="project" value="UniProtKB-KW"/>
</dbReference>
<comment type="caution">
    <text evidence="15">The sequence shown here is derived from an EMBL/GenBank/DDBJ whole genome shotgun (WGS) entry which is preliminary data.</text>
</comment>
<comment type="subcellular location">
    <subcellularLocation>
        <location evidence="2">Membrane</location>
        <topology evidence="2">Multi-pass membrane protein</topology>
    </subcellularLocation>
</comment>
<accession>A0A6V8STF2</accession>
<feature type="transmembrane region" description="Helical" evidence="13">
    <location>
        <begin position="173"/>
        <end position="195"/>
    </location>
</feature>
<evidence type="ECO:0000313" key="16">
    <source>
        <dbReference type="Proteomes" id="UP000580568"/>
    </source>
</evidence>
<dbReference type="Gene3D" id="2.40.30.10">
    <property type="entry name" value="Translation factors"/>
    <property type="match status" value="1"/>
</dbReference>
<dbReference type="SUPFAM" id="SSF52343">
    <property type="entry name" value="Ferredoxin reductase-like, C-terminal NADP-linked domain"/>
    <property type="match status" value="1"/>
</dbReference>
<dbReference type="PANTHER" id="PTHR47354">
    <property type="entry name" value="NADH OXIDOREDUCTASE HCR"/>
    <property type="match status" value="1"/>
</dbReference>
<gene>
    <name evidence="15" type="ORF">bsdtw1_04387</name>
</gene>
<proteinExistence type="predicted"/>
<sequence length="422" mass="48404">MKKKLGFLFIIFSMLITFVTWLFVSSTREISTMSEYSQLIAAFALVAFALVNFISTRNKILDYIFNGLDKSYVYHKYLSISALLLVVIHNITIEMGKRAEIKAGIPIPRDPYAMYGSFSLYLFVILIITAIVAKKLNYERWKAIHKFMIVAYMMGVYHYYGSSTYPVFSFDPFSIWLNIINFIGIISIFYSVFIYEKAAFKFKFKVSKLKIVSDGTLEITGEALGHSIKFKPGQFAFIKLPGKSSKFSSHPFTISAAPKKGEIQFTIKSLGDDTKVLLETLKLGDEFVVEGPHGKFDYREGSKNQIWIAGGIGVTPFRSFLQAKVTEEYSIDFFYAYNSEQDGAYLEELEKLASGSNVRLHLFNFKDKGFLSVEQMKNYAELSMVEDVYFCGPKGMRESLKNQFKKSNFENINMHYEQFQFK</sequence>
<evidence type="ECO:0000256" key="3">
    <source>
        <dbReference type="ARBA" id="ARBA00022630"/>
    </source>
</evidence>
<evidence type="ECO:0000256" key="5">
    <source>
        <dbReference type="ARBA" id="ARBA00022714"/>
    </source>
</evidence>
<feature type="transmembrane region" description="Helical" evidence="13">
    <location>
        <begin position="74"/>
        <end position="92"/>
    </location>
</feature>